<dbReference type="STRING" id="15368.I1IPL3"/>
<dbReference type="Proteomes" id="UP000008810">
    <property type="component" value="Chromosome 4"/>
</dbReference>
<protein>
    <recommendedName>
        <fullName evidence="3">Aminopeptidase N-like N-terminal domain-containing protein</fullName>
    </recommendedName>
</protein>
<proteinExistence type="predicted"/>
<keyword evidence="2" id="KW-0812">Transmembrane</keyword>
<dbReference type="SUPFAM" id="SSF63737">
    <property type="entry name" value="Leukotriene A4 hydrolase N-terminal domain"/>
    <property type="match status" value="1"/>
</dbReference>
<keyword evidence="2" id="KW-0472">Membrane</keyword>
<dbReference type="AlphaFoldDB" id="I1IPL3"/>
<dbReference type="Gene3D" id="2.60.40.1730">
    <property type="entry name" value="tricorn interacting facor f3 domain"/>
    <property type="match status" value="1"/>
</dbReference>
<keyword evidence="2" id="KW-1133">Transmembrane helix</keyword>
<dbReference type="OrthoDB" id="694231at2759"/>
<dbReference type="HOGENOM" id="CLU_1117040_0_0_1"/>
<feature type="region of interest" description="Disordered" evidence="1">
    <location>
        <begin position="21"/>
        <end position="54"/>
    </location>
</feature>
<evidence type="ECO:0000313" key="5">
    <source>
        <dbReference type="EnsemblPlants" id="KQJ89966"/>
    </source>
</evidence>
<reference evidence="4" key="2">
    <citation type="submission" date="2017-06" db="EMBL/GenBank/DDBJ databases">
        <title>WGS assembly of Brachypodium distachyon.</title>
        <authorList>
            <consortium name="The International Brachypodium Initiative"/>
            <person name="Lucas S."/>
            <person name="Harmon-Smith M."/>
            <person name="Lail K."/>
            <person name="Tice H."/>
            <person name="Grimwood J."/>
            <person name="Bruce D."/>
            <person name="Barry K."/>
            <person name="Shu S."/>
            <person name="Lindquist E."/>
            <person name="Wang M."/>
            <person name="Pitluck S."/>
            <person name="Vogel J.P."/>
            <person name="Garvin D.F."/>
            <person name="Mockler T.C."/>
            <person name="Schmutz J."/>
            <person name="Rokhsar D."/>
            <person name="Bevan M.W."/>
        </authorList>
    </citation>
    <scope>NUCLEOTIDE SEQUENCE</scope>
    <source>
        <strain evidence="4">Bd21</strain>
    </source>
</reference>
<evidence type="ECO:0000313" key="6">
    <source>
        <dbReference type="Proteomes" id="UP000008810"/>
    </source>
</evidence>
<dbReference type="InterPro" id="IPR050344">
    <property type="entry name" value="Peptidase_M1_aminopeptidases"/>
</dbReference>
<feature type="compositionally biased region" description="Low complexity" evidence="1">
    <location>
        <begin position="109"/>
        <end position="122"/>
    </location>
</feature>
<dbReference type="EMBL" id="CM000883">
    <property type="protein sequence ID" value="KQJ89966.1"/>
    <property type="molecule type" value="Genomic_DNA"/>
</dbReference>
<gene>
    <name evidence="4" type="ORF">BRADI_4g28760v3</name>
</gene>
<dbReference type="PANTHER" id="PTHR11533">
    <property type="entry name" value="PROTEASE M1 ZINC METALLOPROTEASE"/>
    <property type="match status" value="1"/>
</dbReference>
<dbReference type="InterPro" id="IPR045357">
    <property type="entry name" value="Aminopeptidase_N-like_N"/>
</dbReference>
<evidence type="ECO:0000313" key="4">
    <source>
        <dbReference type="EMBL" id="KQJ89966.1"/>
    </source>
</evidence>
<evidence type="ECO:0000256" key="1">
    <source>
        <dbReference type="SAM" id="MobiDB-lite"/>
    </source>
</evidence>
<accession>I1IPL3</accession>
<dbReference type="eggNOG" id="KOG1046">
    <property type="taxonomic scope" value="Eukaryota"/>
</dbReference>
<keyword evidence="6" id="KW-1185">Reference proteome</keyword>
<reference evidence="4 5" key="1">
    <citation type="journal article" date="2010" name="Nature">
        <title>Genome sequencing and analysis of the model grass Brachypodium distachyon.</title>
        <authorList>
            <consortium name="International Brachypodium Initiative"/>
        </authorList>
    </citation>
    <scope>NUCLEOTIDE SEQUENCE [LARGE SCALE GENOMIC DNA]</scope>
    <source>
        <strain evidence="4 5">Bd21</strain>
    </source>
</reference>
<dbReference type="Pfam" id="PF17900">
    <property type="entry name" value="Peptidase_M1_N"/>
    <property type="match status" value="1"/>
</dbReference>
<name>I1IPL3_BRADI</name>
<dbReference type="EnsemblPlants" id="KQJ89966">
    <property type="protein sequence ID" value="KQJ89966"/>
    <property type="gene ID" value="BRADI_4g28760v3"/>
</dbReference>
<dbReference type="InParanoid" id="I1IPL3"/>
<dbReference type="PANTHER" id="PTHR11533:SF203">
    <property type="entry name" value="AMINOPEPTIDASE M1-C"/>
    <property type="match status" value="1"/>
</dbReference>
<evidence type="ECO:0000259" key="3">
    <source>
        <dbReference type="Pfam" id="PF17900"/>
    </source>
</evidence>
<feature type="region of interest" description="Disordered" evidence="1">
    <location>
        <begin position="91"/>
        <end position="126"/>
    </location>
</feature>
<sequence length="249" mass="26653">MARRHAEEGVARRGKVAVDGAWRPGRPCLAPPCPPRPHFTRSVSPSLGKKKGRLPRAAGQELLRPHGAGAGLPVLALLAFVSAAAAAAGNGGGGRKMMASHGEDADLKASPGAPAPAGGSAAQFRGQARLPRFATPRRYELRLRPDLVACTFTGSVAIAVVVSTPTRFLVLNAADLSVNRASIRFQNLVPTEVVFFKDDDVLVFGFSKQLPLGEGVLQMDYNGTLNDQMRGFYRRYCFSLRIEQTLVFC</sequence>
<feature type="transmembrane region" description="Helical" evidence="2">
    <location>
        <begin position="70"/>
        <end position="88"/>
    </location>
</feature>
<dbReference type="InterPro" id="IPR042097">
    <property type="entry name" value="Aminopeptidase_N-like_N_sf"/>
</dbReference>
<reference evidence="5" key="3">
    <citation type="submission" date="2018-08" db="UniProtKB">
        <authorList>
            <consortium name="EnsemblPlants"/>
        </authorList>
    </citation>
    <scope>IDENTIFICATION</scope>
    <source>
        <strain evidence="5">cv. Bd21</strain>
    </source>
</reference>
<organism evidence="5">
    <name type="scientific">Brachypodium distachyon</name>
    <name type="common">Purple false brome</name>
    <name type="synonym">Trachynia distachya</name>
    <dbReference type="NCBI Taxonomy" id="15368"/>
    <lineage>
        <taxon>Eukaryota</taxon>
        <taxon>Viridiplantae</taxon>
        <taxon>Streptophyta</taxon>
        <taxon>Embryophyta</taxon>
        <taxon>Tracheophyta</taxon>
        <taxon>Spermatophyta</taxon>
        <taxon>Magnoliopsida</taxon>
        <taxon>Liliopsida</taxon>
        <taxon>Poales</taxon>
        <taxon>Poaceae</taxon>
        <taxon>BOP clade</taxon>
        <taxon>Pooideae</taxon>
        <taxon>Stipodae</taxon>
        <taxon>Brachypodieae</taxon>
        <taxon>Brachypodium</taxon>
    </lineage>
</organism>
<feature type="domain" description="Aminopeptidase N-like N-terminal" evidence="3">
    <location>
        <begin position="136"/>
        <end position="236"/>
    </location>
</feature>
<dbReference type="Gramene" id="KQJ89966">
    <property type="protein sequence ID" value="KQJ89966"/>
    <property type="gene ID" value="BRADI_4g28760v3"/>
</dbReference>
<evidence type="ECO:0000256" key="2">
    <source>
        <dbReference type="SAM" id="Phobius"/>
    </source>
</evidence>